<name>A0A1F6AMP2_9BACT</name>
<feature type="domain" description="DUF4143" evidence="2">
    <location>
        <begin position="214"/>
        <end position="353"/>
    </location>
</feature>
<organism evidence="3 4">
    <name type="scientific">Candidatus Gottesmanbacteria bacterium RIFCSPLOWO2_01_FULL_39_12b</name>
    <dbReference type="NCBI Taxonomy" id="1798388"/>
    <lineage>
        <taxon>Bacteria</taxon>
        <taxon>Candidatus Gottesmaniibacteriota</taxon>
    </lineage>
</organism>
<dbReference type="PANTHER" id="PTHR33295">
    <property type="entry name" value="ATPASE"/>
    <property type="match status" value="1"/>
</dbReference>
<comment type="caution">
    <text evidence="3">The sequence shown here is derived from an EMBL/GenBank/DDBJ whole genome shotgun (WGS) entry which is preliminary data.</text>
</comment>
<reference evidence="3 4" key="1">
    <citation type="journal article" date="2016" name="Nat. Commun.">
        <title>Thousands of microbial genomes shed light on interconnected biogeochemical processes in an aquifer system.</title>
        <authorList>
            <person name="Anantharaman K."/>
            <person name="Brown C.T."/>
            <person name="Hug L.A."/>
            <person name="Sharon I."/>
            <person name="Castelle C.J."/>
            <person name="Probst A.J."/>
            <person name="Thomas B.C."/>
            <person name="Singh A."/>
            <person name="Wilkins M.J."/>
            <person name="Karaoz U."/>
            <person name="Brodie E.L."/>
            <person name="Williams K.H."/>
            <person name="Hubbard S.S."/>
            <person name="Banfield J.F."/>
        </authorList>
    </citation>
    <scope>NUCLEOTIDE SEQUENCE [LARGE SCALE GENOMIC DNA]</scope>
</reference>
<proteinExistence type="predicted"/>
<evidence type="ECO:0000259" key="2">
    <source>
        <dbReference type="Pfam" id="PF13635"/>
    </source>
</evidence>
<dbReference type="Gene3D" id="3.40.50.300">
    <property type="entry name" value="P-loop containing nucleotide triphosphate hydrolases"/>
    <property type="match status" value="1"/>
</dbReference>
<evidence type="ECO:0008006" key="5">
    <source>
        <dbReference type="Google" id="ProtNLM"/>
    </source>
</evidence>
<dbReference type="AlphaFoldDB" id="A0A1F6AMP2"/>
<protein>
    <recommendedName>
        <fullName evidence="5">ATPase</fullName>
    </recommendedName>
</protein>
<dbReference type="EMBL" id="MFJR01000015">
    <property type="protein sequence ID" value="OGG25782.1"/>
    <property type="molecule type" value="Genomic_DNA"/>
</dbReference>
<dbReference type="InterPro" id="IPR027417">
    <property type="entry name" value="P-loop_NTPase"/>
</dbReference>
<dbReference type="InterPro" id="IPR025420">
    <property type="entry name" value="DUF4143"/>
</dbReference>
<dbReference type="Pfam" id="PF13635">
    <property type="entry name" value="DUF4143"/>
    <property type="match status" value="1"/>
</dbReference>
<dbReference type="InterPro" id="IPR041682">
    <property type="entry name" value="AAA_14"/>
</dbReference>
<evidence type="ECO:0000259" key="1">
    <source>
        <dbReference type="Pfam" id="PF13173"/>
    </source>
</evidence>
<feature type="domain" description="AAA" evidence="1">
    <location>
        <begin position="18"/>
        <end position="148"/>
    </location>
</feature>
<accession>A0A1F6AMP2</accession>
<gene>
    <name evidence="3" type="ORF">A2960_05490</name>
</gene>
<sequence>MFYPRKILPSLEKELYTSQMIVLTGMRRVGKTTIIRYLFEKVRSSNKALFDLENPLHRKVFEEEDYDAVWANLVHFNIKKEDRAFIFLDEIQNLPSIPNVAKYLYDHSKTKFFMTGSSSFYLKNLFSESMSNRKIVFELYPLTFSEFLIFKKISRITKDSFASKAKEKNKIAYRKLIPFWREYVELGGFPEVVLEENLERKRMLLNEIFTSYFERDVKTLADFKDLTKIRDLILLLADRVGSKLDIVKLSSILSLSRETVYNYLEFLQASYFISLLSKHTGSIDRKVAGGKKVYLCDTGLTNILGKVSAGQLFEAGVFENFRPDYNLSYFDKEGFSEIDFIADGKIGFEVKTSVSAKESASLARRMISAKLKEGYLISSEYSPTPGVILATDL</sequence>
<dbReference type="SUPFAM" id="SSF52540">
    <property type="entry name" value="P-loop containing nucleoside triphosphate hydrolases"/>
    <property type="match status" value="1"/>
</dbReference>
<evidence type="ECO:0000313" key="4">
    <source>
        <dbReference type="Proteomes" id="UP000176609"/>
    </source>
</evidence>
<evidence type="ECO:0000313" key="3">
    <source>
        <dbReference type="EMBL" id="OGG25782.1"/>
    </source>
</evidence>
<dbReference type="Proteomes" id="UP000176609">
    <property type="component" value="Unassembled WGS sequence"/>
</dbReference>
<dbReference type="Pfam" id="PF13173">
    <property type="entry name" value="AAA_14"/>
    <property type="match status" value="1"/>
</dbReference>
<dbReference type="PANTHER" id="PTHR33295:SF18">
    <property type="entry name" value="AAA+ ATPASE DOMAIN-CONTAINING PROTEIN"/>
    <property type="match status" value="1"/>
</dbReference>